<keyword evidence="2 3" id="KW-0342">GTP-binding</keyword>
<gene>
    <name evidence="5" type="ORF">KUCA_T00004803001</name>
</gene>
<dbReference type="OrthoDB" id="41266at2759"/>
<evidence type="ECO:0000313" key="6">
    <source>
        <dbReference type="Proteomes" id="UP000019384"/>
    </source>
</evidence>
<dbReference type="GO" id="GO:0046872">
    <property type="term" value="F:metal ion binding"/>
    <property type="evidence" value="ECO:0007669"/>
    <property type="project" value="UniProtKB-KW"/>
</dbReference>
<feature type="binding site" evidence="3">
    <location>
        <begin position="36"/>
        <end position="43"/>
    </location>
    <ligand>
        <name>GTP</name>
        <dbReference type="ChEBI" id="CHEBI:37565"/>
    </ligand>
</feature>
<reference evidence="5" key="2">
    <citation type="submission" date="2014-02" db="EMBL/GenBank/DDBJ databases">
        <title>Complete DNA sequence of /Kuraishia capsulata/ illustrates novel genomic features among budding yeasts (/Saccharomycotina/).</title>
        <authorList>
            <person name="Morales L."/>
            <person name="Noel B."/>
            <person name="Porcel B."/>
            <person name="Marcet-Houben M."/>
            <person name="Hullo M-F."/>
            <person name="Sacerdot C."/>
            <person name="Tekaia F."/>
            <person name="Leh-Louis V."/>
            <person name="Despons L."/>
            <person name="Khanna V."/>
            <person name="Aury J-M."/>
            <person name="Barbe V."/>
            <person name="Couloux A."/>
            <person name="Labadie K."/>
            <person name="Pelletier E."/>
            <person name="Souciet J-L."/>
            <person name="Boekhout T."/>
            <person name="Gabaldon T."/>
            <person name="Wincker P."/>
            <person name="Dujon B."/>
        </authorList>
    </citation>
    <scope>NUCLEOTIDE SEQUENCE</scope>
    <source>
        <strain evidence="5">CBS 1993</strain>
    </source>
</reference>
<dbReference type="GO" id="GO:0005525">
    <property type="term" value="F:GTP binding"/>
    <property type="evidence" value="ECO:0007669"/>
    <property type="project" value="UniProtKB-KW"/>
</dbReference>
<dbReference type="PANTHER" id="PTHR11711">
    <property type="entry name" value="ADP RIBOSYLATION FACTOR-RELATED"/>
    <property type="match status" value="1"/>
</dbReference>
<dbReference type="EMBL" id="HG793130">
    <property type="protein sequence ID" value="CDK28818.1"/>
    <property type="molecule type" value="Genomic_DNA"/>
</dbReference>
<organism evidence="5 6">
    <name type="scientific">Kuraishia capsulata CBS 1993</name>
    <dbReference type="NCBI Taxonomy" id="1382522"/>
    <lineage>
        <taxon>Eukaryota</taxon>
        <taxon>Fungi</taxon>
        <taxon>Dikarya</taxon>
        <taxon>Ascomycota</taxon>
        <taxon>Saccharomycotina</taxon>
        <taxon>Pichiomycetes</taxon>
        <taxon>Pichiales</taxon>
        <taxon>Pichiaceae</taxon>
        <taxon>Kuraishia</taxon>
    </lineage>
</organism>
<accession>W6MR37</accession>
<dbReference type="GeneID" id="34522196"/>
<evidence type="ECO:0000256" key="2">
    <source>
        <dbReference type="ARBA" id="ARBA00023134"/>
    </source>
</evidence>
<proteinExistence type="predicted"/>
<dbReference type="RefSeq" id="XP_022460808.1">
    <property type="nucleotide sequence ID" value="XM_022605925.1"/>
</dbReference>
<dbReference type="SUPFAM" id="SSF52540">
    <property type="entry name" value="P-loop containing nucleoside triphosphate hydrolases"/>
    <property type="match status" value="1"/>
</dbReference>
<feature type="binding site" evidence="4">
    <location>
        <position position="60"/>
    </location>
    <ligand>
        <name>Mg(2+)</name>
        <dbReference type="ChEBI" id="CHEBI:18420"/>
    </ligand>
</feature>
<dbReference type="GO" id="GO:0003924">
    <property type="term" value="F:GTPase activity"/>
    <property type="evidence" value="ECO:0007669"/>
    <property type="project" value="InterPro"/>
</dbReference>
<keyword evidence="6" id="KW-1185">Reference proteome</keyword>
<evidence type="ECO:0000313" key="5">
    <source>
        <dbReference type="EMBL" id="CDK28818.1"/>
    </source>
</evidence>
<keyword evidence="1 3" id="KW-0547">Nucleotide-binding</keyword>
<dbReference type="Gene3D" id="3.40.50.300">
    <property type="entry name" value="P-loop containing nucleotide triphosphate hydrolases"/>
    <property type="match status" value="1"/>
</dbReference>
<evidence type="ECO:0000256" key="1">
    <source>
        <dbReference type="ARBA" id="ARBA00022741"/>
    </source>
</evidence>
<name>W6MR37_9ASCO</name>
<dbReference type="InterPro" id="IPR006689">
    <property type="entry name" value="Small_GTPase_ARF/SAR"/>
</dbReference>
<evidence type="ECO:0000256" key="4">
    <source>
        <dbReference type="PIRSR" id="PIRSR606689-2"/>
    </source>
</evidence>
<dbReference type="HOGENOM" id="CLU_1030823_0_0_1"/>
<dbReference type="InterPro" id="IPR024156">
    <property type="entry name" value="Small_GTPase_ARF"/>
</dbReference>
<evidence type="ECO:0000256" key="3">
    <source>
        <dbReference type="PIRSR" id="PIRSR606689-1"/>
    </source>
</evidence>
<dbReference type="Proteomes" id="UP000019384">
    <property type="component" value="Unassembled WGS sequence"/>
</dbReference>
<dbReference type="PROSITE" id="PS51417">
    <property type="entry name" value="ARF"/>
    <property type="match status" value="1"/>
</dbReference>
<evidence type="ECO:0008006" key="7">
    <source>
        <dbReference type="Google" id="ProtNLM"/>
    </source>
</evidence>
<dbReference type="STRING" id="1382522.W6MR37"/>
<dbReference type="AlphaFoldDB" id="W6MR37"/>
<sequence length="270" mass="29982">MVSGEFIVKTIADPPPLGKSKRRNPKYKQSNVLFVGPQKAGKTTLLSVILHKEVRHVIPTIGFNTEALCYDKYNYITVYDVQGTTPSIRNCGSLHDTVDLRCVVFFVDAMSKKELYDVNPQSAYYCSEKIVWGFQLSNVDPAEGAADDAFVSLPILFVLTKCDLKAKLVSDIAVNEDVDSERTLVSEAPEISLEGSMDEDVIRKLQDHEISSRLADGSLSGVKDLVTMADIIDRYKLLELGIRRKWAIVESSAFTGQGIDNILKWIADVC</sequence>
<dbReference type="InterPro" id="IPR027417">
    <property type="entry name" value="P-loop_NTPase"/>
</dbReference>
<reference evidence="5" key="1">
    <citation type="submission" date="2013-12" db="EMBL/GenBank/DDBJ databases">
        <authorList>
            <person name="Genoscope - CEA"/>
        </authorList>
    </citation>
    <scope>NUCLEOTIDE SEQUENCE</scope>
    <source>
        <strain evidence="5">CBS 1993</strain>
    </source>
</reference>
<protein>
    <recommendedName>
        <fullName evidence="7">G domain-containing protein</fullName>
    </recommendedName>
</protein>
<feature type="binding site" evidence="4">
    <location>
        <position position="43"/>
    </location>
    <ligand>
        <name>Mg(2+)</name>
        <dbReference type="ChEBI" id="CHEBI:18420"/>
    </ligand>
</feature>
<feature type="binding site" evidence="3">
    <location>
        <position position="83"/>
    </location>
    <ligand>
        <name>GTP</name>
        <dbReference type="ChEBI" id="CHEBI:37565"/>
    </ligand>
</feature>
<keyword evidence="4" id="KW-0460">Magnesium</keyword>
<keyword evidence="4" id="KW-0479">Metal-binding</keyword>
<dbReference type="Pfam" id="PF00025">
    <property type="entry name" value="Arf"/>
    <property type="match status" value="1"/>
</dbReference>